<dbReference type="SMART" id="SM00631">
    <property type="entry name" value="Zn_pept"/>
    <property type="match status" value="1"/>
</dbReference>
<evidence type="ECO:0000256" key="10">
    <source>
        <dbReference type="ARBA" id="ARBA00022801"/>
    </source>
</evidence>
<keyword evidence="9 18" id="KW-0732">Signal</keyword>
<dbReference type="InterPro" id="IPR036990">
    <property type="entry name" value="M14A-like_propep"/>
</dbReference>
<dbReference type="OrthoDB" id="3626597at2759"/>
<evidence type="ECO:0000256" key="4">
    <source>
        <dbReference type="ARBA" id="ARBA00005988"/>
    </source>
</evidence>
<dbReference type="AlphaFoldDB" id="A0A8H7PMC1"/>
<evidence type="ECO:0000256" key="13">
    <source>
        <dbReference type="ARBA" id="ARBA00023049"/>
    </source>
</evidence>
<comment type="similarity">
    <text evidence="4 17">Belongs to the peptidase M14 family.</text>
</comment>
<dbReference type="SUPFAM" id="SSF53187">
    <property type="entry name" value="Zn-dependent exopeptidases"/>
    <property type="match status" value="1"/>
</dbReference>
<evidence type="ECO:0000256" key="17">
    <source>
        <dbReference type="PROSITE-ProRule" id="PRU01379"/>
    </source>
</evidence>
<sequence>MKLIPWAALLSLSTVHAATVYQQQSADYSVIHSQLPPLPTTSPELVRYDGEKVIEACINNTVDMQNTLDWIESNGWDLWKHPSTDNCLHVRLNQHNQGIFLQNLPASAEHRVFISNIQSLIDQQQKISAASVGNDTTADYHAHYHTYDEIITFLKNISDTYPDLVQLFSIGKTYEGRDIWGITIKSKKARKPTKLWTKITDYFQSSFNGKKKKEMELIMHGGQHAREWISVATITYFIDTLCSKYGQDKHITKLVDTFSWTLIPVMNVDGYIFTHTRDRMWRKNRQPTSFPFCTGIDLNRNWGYEWNRGGSSPNPCSEAYMGPAAFAAVETKLMADFVASRQHAMMYIDFHSYSQLWMSPFGSDCNERPKDEEDLTELSLGATRALKAVHGTSFAAGPVCKIIYQASGGSLDWTYAVANVKYSFAAELRDVGQYGFLLPENQIVPSGEETLAAVLFAAQFINEREN</sequence>
<evidence type="ECO:0000256" key="18">
    <source>
        <dbReference type="SAM" id="SignalP"/>
    </source>
</evidence>
<reference evidence="20" key="1">
    <citation type="submission" date="2020-12" db="EMBL/GenBank/DDBJ databases">
        <title>Metabolic potential, ecology and presence of endohyphal bacteria is reflected in genomic diversity of Mucoromycotina.</title>
        <authorList>
            <person name="Muszewska A."/>
            <person name="Okrasinska A."/>
            <person name="Steczkiewicz K."/>
            <person name="Drgas O."/>
            <person name="Orlowska M."/>
            <person name="Perlinska-Lenart U."/>
            <person name="Aleksandrzak-Piekarczyk T."/>
            <person name="Szatraj K."/>
            <person name="Zielenkiewicz U."/>
            <person name="Pilsyk S."/>
            <person name="Malc E."/>
            <person name="Mieczkowski P."/>
            <person name="Kruszewska J.S."/>
            <person name="Biernat P."/>
            <person name="Pawlowska J."/>
        </authorList>
    </citation>
    <scope>NUCLEOTIDE SEQUENCE</scope>
    <source>
        <strain evidence="20">WA0000051536</strain>
    </source>
</reference>
<keyword evidence="10" id="KW-0378">Hydrolase</keyword>
<evidence type="ECO:0000256" key="6">
    <source>
        <dbReference type="ARBA" id="ARBA00022645"/>
    </source>
</evidence>
<keyword evidence="12" id="KW-0843">Virulence</keyword>
<comment type="cofactor">
    <cofactor evidence="1">
        <name>Zn(2+)</name>
        <dbReference type="ChEBI" id="CHEBI:29105"/>
    </cofactor>
</comment>
<feature type="domain" description="Peptidase M14" evidence="19">
    <location>
        <begin position="143"/>
        <end position="461"/>
    </location>
</feature>
<dbReference type="Gene3D" id="3.40.630.10">
    <property type="entry name" value="Zn peptidases"/>
    <property type="match status" value="1"/>
</dbReference>
<comment type="subcellular location">
    <subcellularLocation>
        <location evidence="3">Secreted</location>
    </subcellularLocation>
</comment>
<proteinExistence type="inferred from homology"/>
<dbReference type="GO" id="GO:0006508">
    <property type="term" value="P:proteolysis"/>
    <property type="evidence" value="ECO:0007669"/>
    <property type="project" value="UniProtKB-KW"/>
</dbReference>
<dbReference type="PANTHER" id="PTHR11705">
    <property type="entry name" value="PROTEASE FAMILY M14 CARBOXYPEPTIDASE A,B"/>
    <property type="match status" value="1"/>
</dbReference>
<dbReference type="Pfam" id="PF00246">
    <property type="entry name" value="Peptidase_M14"/>
    <property type="match status" value="1"/>
</dbReference>
<dbReference type="Gene3D" id="3.30.70.340">
    <property type="entry name" value="Metallocarboxypeptidase-like"/>
    <property type="match status" value="1"/>
</dbReference>
<evidence type="ECO:0000256" key="2">
    <source>
        <dbReference type="ARBA" id="ARBA00003091"/>
    </source>
</evidence>
<keyword evidence="14" id="KW-0865">Zymogen</keyword>
<evidence type="ECO:0000256" key="9">
    <source>
        <dbReference type="ARBA" id="ARBA00022729"/>
    </source>
</evidence>
<evidence type="ECO:0000259" key="19">
    <source>
        <dbReference type="PROSITE" id="PS52035"/>
    </source>
</evidence>
<feature type="active site" description="Proton donor/acceptor" evidence="17">
    <location>
        <position position="427"/>
    </location>
</feature>
<dbReference type="SUPFAM" id="SSF54897">
    <property type="entry name" value="Protease propeptides/inhibitors"/>
    <property type="match status" value="1"/>
</dbReference>
<feature type="chain" id="PRO_5034198784" description="Carboxypeptidase M14A" evidence="18">
    <location>
        <begin position="18"/>
        <end position="466"/>
    </location>
</feature>
<feature type="non-terminal residue" evidence="20">
    <location>
        <position position="1"/>
    </location>
</feature>
<dbReference type="PROSITE" id="PS52035">
    <property type="entry name" value="PEPTIDASE_M14"/>
    <property type="match status" value="1"/>
</dbReference>
<dbReference type="GO" id="GO:0005615">
    <property type="term" value="C:extracellular space"/>
    <property type="evidence" value="ECO:0007669"/>
    <property type="project" value="TreeGrafter"/>
</dbReference>
<evidence type="ECO:0000256" key="5">
    <source>
        <dbReference type="ARBA" id="ARBA00022525"/>
    </source>
</evidence>
<evidence type="ECO:0000256" key="1">
    <source>
        <dbReference type="ARBA" id="ARBA00001947"/>
    </source>
</evidence>
<dbReference type="GO" id="GO:0008270">
    <property type="term" value="F:zinc ion binding"/>
    <property type="evidence" value="ECO:0007669"/>
    <property type="project" value="InterPro"/>
</dbReference>
<evidence type="ECO:0000256" key="16">
    <source>
        <dbReference type="ARBA" id="ARBA00081330"/>
    </source>
</evidence>
<feature type="signal peptide" evidence="18">
    <location>
        <begin position="1"/>
        <end position="17"/>
    </location>
</feature>
<comment type="caution">
    <text evidence="20">The sequence shown here is derived from an EMBL/GenBank/DDBJ whole genome shotgun (WGS) entry which is preliminary data.</text>
</comment>
<evidence type="ECO:0000313" key="21">
    <source>
        <dbReference type="Proteomes" id="UP000612746"/>
    </source>
</evidence>
<dbReference type="EMBL" id="JAEPRA010000013">
    <property type="protein sequence ID" value="KAG2176546.1"/>
    <property type="molecule type" value="Genomic_DNA"/>
</dbReference>
<evidence type="ECO:0000256" key="11">
    <source>
        <dbReference type="ARBA" id="ARBA00022833"/>
    </source>
</evidence>
<dbReference type="Pfam" id="PF02244">
    <property type="entry name" value="Propep_M14"/>
    <property type="match status" value="1"/>
</dbReference>
<comment type="function">
    <text evidence="2">Extracellular metalloprotease that contributes to pathogenicity.</text>
</comment>
<keyword evidence="15" id="KW-1015">Disulfide bond</keyword>
<dbReference type="PRINTS" id="PR00765">
    <property type="entry name" value="CRBOXYPTASEA"/>
</dbReference>
<organism evidence="20 21">
    <name type="scientific">Umbelopsis vinacea</name>
    <dbReference type="NCBI Taxonomy" id="44442"/>
    <lineage>
        <taxon>Eukaryota</taxon>
        <taxon>Fungi</taxon>
        <taxon>Fungi incertae sedis</taxon>
        <taxon>Mucoromycota</taxon>
        <taxon>Mucoromycotina</taxon>
        <taxon>Umbelopsidomycetes</taxon>
        <taxon>Umbelopsidales</taxon>
        <taxon>Umbelopsidaceae</taxon>
        <taxon>Umbelopsis</taxon>
    </lineage>
</organism>
<evidence type="ECO:0000256" key="15">
    <source>
        <dbReference type="ARBA" id="ARBA00023157"/>
    </source>
</evidence>
<dbReference type="InterPro" id="IPR000834">
    <property type="entry name" value="Peptidase_M14"/>
</dbReference>
<dbReference type="Proteomes" id="UP000612746">
    <property type="component" value="Unassembled WGS sequence"/>
</dbReference>
<dbReference type="GO" id="GO:0004181">
    <property type="term" value="F:metallocarboxypeptidase activity"/>
    <property type="evidence" value="ECO:0007669"/>
    <property type="project" value="InterPro"/>
</dbReference>
<protein>
    <recommendedName>
        <fullName evidence="16">Carboxypeptidase M14A</fullName>
    </recommendedName>
</protein>
<evidence type="ECO:0000313" key="20">
    <source>
        <dbReference type="EMBL" id="KAG2176546.1"/>
    </source>
</evidence>
<evidence type="ECO:0000256" key="7">
    <source>
        <dbReference type="ARBA" id="ARBA00022670"/>
    </source>
</evidence>
<name>A0A8H7PMC1_9FUNG</name>
<gene>
    <name evidence="20" type="ORF">INT44_007209</name>
</gene>
<keyword evidence="5" id="KW-0964">Secreted</keyword>
<evidence type="ECO:0000256" key="8">
    <source>
        <dbReference type="ARBA" id="ARBA00022723"/>
    </source>
</evidence>
<keyword evidence="7" id="KW-0645">Protease</keyword>
<keyword evidence="21" id="KW-1185">Reference proteome</keyword>
<dbReference type="PANTHER" id="PTHR11705:SF143">
    <property type="entry name" value="SLL0236 PROTEIN"/>
    <property type="match status" value="1"/>
</dbReference>
<dbReference type="FunFam" id="3.40.630.10:FF:000040">
    <property type="entry name" value="zinc carboxypeptidase"/>
    <property type="match status" value="1"/>
</dbReference>
<evidence type="ECO:0000256" key="12">
    <source>
        <dbReference type="ARBA" id="ARBA00023026"/>
    </source>
</evidence>
<keyword evidence="6" id="KW-0121">Carboxypeptidase</keyword>
<evidence type="ECO:0000256" key="3">
    <source>
        <dbReference type="ARBA" id="ARBA00004613"/>
    </source>
</evidence>
<dbReference type="CDD" id="cd03860">
    <property type="entry name" value="M14_CP_A-B_like"/>
    <property type="match status" value="1"/>
</dbReference>
<keyword evidence="11" id="KW-0862">Zinc</keyword>
<accession>A0A8H7PMC1</accession>
<keyword evidence="8" id="KW-0479">Metal-binding</keyword>
<dbReference type="InterPro" id="IPR003146">
    <property type="entry name" value="M14A_act_pep"/>
</dbReference>
<evidence type="ECO:0000256" key="14">
    <source>
        <dbReference type="ARBA" id="ARBA00023145"/>
    </source>
</evidence>
<keyword evidence="13" id="KW-0482">Metalloprotease</keyword>